<dbReference type="Pfam" id="PF00722">
    <property type="entry name" value="Glyco_hydro_16"/>
    <property type="match status" value="1"/>
</dbReference>
<gene>
    <name evidence="3" type="ORF">LGQ90_04125</name>
</gene>
<dbReference type="InterPro" id="IPR000757">
    <property type="entry name" value="Beta-glucanase-like"/>
</dbReference>
<dbReference type="EMBL" id="JAJBZG010000001">
    <property type="protein sequence ID" value="MCB7480444.1"/>
    <property type="molecule type" value="Genomic_DNA"/>
</dbReference>
<evidence type="ECO:0000313" key="3">
    <source>
        <dbReference type="EMBL" id="MCB7480444.1"/>
    </source>
</evidence>
<dbReference type="PANTHER" id="PTHR10963">
    <property type="entry name" value="GLYCOSYL HYDROLASE-RELATED"/>
    <property type="match status" value="1"/>
</dbReference>
<accession>A0A9X1LHJ0</accession>
<dbReference type="CDD" id="cd08023">
    <property type="entry name" value="GH16_laminarinase_like"/>
    <property type="match status" value="1"/>
</dbReference>
<name>A0A9X1LHJ0_9FLAO</name>
<dbReference type="PANTHER" id="PTHR10963:SF55">
    <property type="entry name" value="GLYCOSIDE HYDROLASE FAMILY 16 PROTEIN"/>
    <property type="match status" value="1"/>
</dbReference>
<keyword evidence="4" id="KW-1185">Reference proteome</keyword>
<reference evidence="3" key="1">
    <citation type="submission" date="2021-10" db="EMBL/GenBank/DDBJ databases">
        <title>Gramella sp. ASW11-100T, isolated from marine sediment.</title>
        <authorList>
            <person name="Xia C."/>
        </authorList>
    </citation>
    <scope>NUCLEOTIDE SEQUENCE</scope>
    <source>
        <strain evidence="3">ASW11-100</strain>
    </source>
</reference>
<evidence type="ECO:0000313" key="4">
    <source>
        <dbReference type="Proteomes" id="UP001139414"/>
    </source>
</evidence>
<comment type="caution">
    <text evidence="3">The sequence shown here is derived from an EMBL/GenBank/DDBJ whole genome shotgun (WGS) entry which is preliminary data.</text>
</comment>
<comment type="similarity">
    <text evidence="1">Belongs to the glycosyl hydrolase 16 family.</text>
</comment>
<dbReference type="PROSITE" id="PS51762">
    <property type="entry name" value="GH16_2"/>
    <property type="match status" value="1"/>
</dbReference>
<dbReference type="InterPro" id="IPR013320">
    <property type="entry name" value="ConA-like_dom_sf"/>
</dbReference>
<proteinExistence type="inferred from homology"/>
<dbReference type="RefSeq" id="WP_229338388.1">
    <property type="nucleotide sequence ID" value="NZ_JAJBZG010000001.1"/>
</dbReference>
<sequence>MRLHSYFLTFILIFFSIQFSNSQSYKLIWNDDFNNDGKPDSEKWNFETGFIRNLEEQIYTNRKKNVRINDGKLELIARKENFRNKKFDPSIQNYRFNTEYSAYTSGSIHTKDKFEFRYGRVEVRAKLPKGNGVWPAIWMLGANFYEIEYPNAGEIDIMEYVGKETGKIHATVHFPWDDAQGIKSDGGSELISDPSEKFHVYSMNWTSEKIEFLIDNSLFHTFNIDEAGDKNNPFRKPFYLILNLALGGNWAGEVDPEIFPQKFIVDYVRVYKEIEE</sequence>
<dbReference type="Gene3D" id="2.60.120.200">
    <property type="match status" value="1"/>
</dbReference>
<keyword evidence="3" id="KW-0378">Hydrolase</keyword>
<evidence type="ECO:0000256" key="1">
    <source>
        <dbReference type="ARBA" id="ARBA00006865"/>
    </source>
</evidence>
<dbReference type="InterPro" id="IPR050546">
    <property type="entry name" value="Glycosyl_Hydrlase_16"/>
</dbReference>
<dbReference type="SUPFAM" id="SSF49899">
    <property type="entry name" value="Concanavalin A-like lectins/glucanases"/>
    <property type="match status" value="1"/>
</dbReference>
<evidence type="ECO:0000259" key="2">
    <source>
        <dbReference type="PROSITE" id="PS51762"/>
    </source>
</evidence>
<feature type="domain" description="GH16" evidence="2">
    <location>
        <begin position="31"/>
        <end position="276"/>
    </location>
</feature>
<organism evidence="3 4">
    <name type="scientific">Christiangramia sediminis</name>
    <dbReference type="NCBI Taxonomy" id="2881336"/>
    <lineage>
        <taxon>Bacteria</taxon>
        <taxon>Pseudomonadati</taxon>
        <taxon>Bacteroidota</taxon>
        <taxon>Flavobacteriia</taxon>
        <taxon>Flavobacteriales</taxon>
        <taxon>Flavobacteriaceae</taxon>
        <taxon>Christiangramia</taxon>
    </lineage>
</organism>
<dbReference type="GO" id="GO:0005975">
    <property type="term" value="P:carbohydrate metabolic process"/>
    <property type="evidence" value="ECO:0007669"/>
    <property type="project" value="InterPro"/>
</dbReference>
<dbReference type="AlphaFoldDB" id="A0A9X1LHJ0"/>
<protein>
    <submittedName>
        <fullName evidence="3">Glycoside hydrolase family 16 protein</fullName>
    </submittedName>
</protein>
<dbReference type="Proteomes" id="UP001139414">
    <property type="component" value="Unassembled WGS sequence"/>
</dbReference>
<dbReference type="GO" id="GO:0004553">
    <property type="term" value="F:hydrolase activity, hydrolyzing O-glycosyl compounds"/>
    <property type="evidence" value="ECO:0007669"/>
    <property type="project" value="InterPro"/>
</dbReference>